<dbReference type="GO" id="GO:0016791">
    <property type="term" value="F:phosphatase activity"/>
    <property type="evidence" value="ECO:0007669"/>
    <property type="project" value="TreeGrafter"/>
</dbReference>
<dbReference type="EC" id="3.1.3.-" evidence="1"/>
<proteinExistence type="predicted"/>
<dbReference type="NCBIfam" id="TIGR00099">
    <property type="entry name" value="Cof-subfamily"/>
    <property type="match status" value="1"/>
</dbReference>
<evidence type="ECO:0000313" key="1">
    <source>
        <dbReference type="EMBL" id="MPM94424.1"/>
    </source>
</evidence>
<dbReference type="InterPro" id="IPR036412">
    <property type="entry name" value="HAD-like_sf"/>
</dbReference>
<organism evidence="1">
    <name type="scientific">bioreactor metagenome</name>
    <dbReference type="NCBI Taxonomy" id="1076179"/>
    <lineage>
        <taxon>unclassified sequences</taxon>
        <taxon>metagenomes</taxon>
        <taxon>ecological metagenomes</taxon>
    </lineage>
</organism>
<dbReference type="AlphaFoldDB" id="A0A645DY15"/>
<protein>
    <submittedName>
        <fullName evidence="1">Putative phosphatase</fullName>
        <ecNumber evidence="1">3.1.3.-</ecNumber>
    </submittedName>
</protein>
<comment type="caution">
    <text evidence="1">The sequence shown here is derived from an EMBL/GenBank/DDBJ whole genome shotgun (WGS) entry which is preliminary data.</text>
</comment>
<name>A0A645DY15_9ZZZZ</name>
<sequence>MSDHDIRLIATDLDGTFLGEKSRLIPQNGSAFQLAHNQGIQTAIASGRLAAVGRGMALALGLESCHIIGLNGAQIYPVPFGENARETAFPDALRDTCFDVISHYGCLYNVYTSRAVYTNQRMTAEREAQFRSSFINCGVEAHISSDAFERSVHQPCLKLLFKPGGDEAAYRQARQEISALGGVYITASGAGISEIMPAGISKASAVRALAQGLGIRMDQVMCFGDYDNNVEMLSACGVSVAMGNASPAAREAAKYITADHRDAGVALAVSAMLDGTLERLRK</sequence>
<dbReference type="InterPro" id="IPR023214">
    <property type="entry name" value="HAD_sf"/>
</dbReference>
<dbReference type="Gene3D" id="3.40.50.1000">
    <property type="entry name" value="HAD superfamily/HAD-like"/>
    <property type="match status" value="1"/>
</dbReference>
<reference evidence="1" key="1">
    <citation type="submission" date="2019-08" db="EMBL/GenBank/DDBJ databases">
        <authorList>
            <person name="Kucharzyk K."/>
            <person name="Murdoch R.W."/>
            <person name="Higgins S."/>
            <person name="Loffler F."/>
        </authorList>
    </citation>
    <scope>NUCLEOTIDE SEQUENCE</scope>
</reference>
<dbReference type="EMBL" id="VSSQ01041062">
    <property type="protein sequence ID" value="MPM94424.1"/>
    <property type="molecule type" value="Genomic_DNA"/>
</dbReference>
<keyword evidence="1" id="KW-0378">Hydrolase</keyword>
<dbReference type="NCBIfam" id="TIGR01484">
    <property type="entry name" value="HAD-SF-IIB"/>
    <property type="match status" value="1"/>
</dbReference>
<dbReference type="PANTHER" id="PTHR10000">
    <property type="entry name" value="PHOSPHOSERINE PHOSPHATASE"/>
    <property type="match status" value="1"/>
</dbReference>
<dbReference type="Pfam" id="PF08282">
    <property type="entry name" value="Hydrolase_3"/>
    <property type="match status" value="1"/>
</dbReference>
<dbReference type="GO" id="GO:0000287">
    <property type="term" value="F:magnesium ion binding"/>
    <property type="evidence" value="ECO:0007669"/>
    <property type="project" value="TreeGrafter"/>
</dbReference>
<accession>A0A645DY15</accession>
<dbReference type="InterPro" id="IPR000150">
    <property type="entry name" value="Cof"/>
</dbReference>
<dbReference type="InterPro" id="IPR006379">
    <property type="entry name" value="HAD-SF_hydro_IIB"/>
</dbReference>
<dbReference type="Gene3D" id="3.30.1240.10">
    <property type="match status" value="1"/>
</dbReference>
<dbReference type="SUPFAM" id="SSF56784">
    <property type="entry name" value="HAD-like"/>
    <property type="match status" value="1"/>
</dbReference>
<dbReference type="GO" id="GO:0005829">
    <property type="term" value="C:cytosol"/>
    <property type="evidence" value="ECO:0007669"/>
    <property type="project" value="TreeGrafter"/>
</dbReference>
<dbReference type="PANTHER" id="PTHR10000:SF8">
    <property type="entry name" value="HAD SUPERFAMILY HYDROLASE-LIKE, TYPE 3"/>
    <property type="match status" value="1"/>
</dbReference>
<gene>
    <name evidence="1" type="ORF">SDC9_141570</name>
</gene>